<dbReference type="SMART" id="SM00254">
    <property type="entry name" value="ShKT"/>
    <property type="match status" value="1"/>
</dbReference>
<organism evidence="12 13">
    <name type="scientific">Hydra vulgaris</name>
    <name type="common">Hydra</name>
    <name type="synonym">Hydra attenuata</name>
    <dbReference type="NCBI Taxonomy" id="6087"/>
    <lineage>
        <taxon>Eukaryota</taxon>
        <taxon>Metazoa</taxon>
        <taxon>Cnidaria</taxon>
        <taxon>Hydrozoa</taxon>
        <taxon>Hydroidolina</taxon>
        <taxon>Anthoathecata</taxon>
        <taxon>Aplanulata</taxon>
        <taxon>Hydridae</taxon>
        <taxon>Hydra</taxon>
    </lineage>
</organism>
<dbReference type="SUPFAM" id="SSF56988">
    <property type="entry name" value="Anthrax protective antigen"/>
    <property type="match status" value="1"/>
</dbReference>
<feature type="compositionally biased region" description="Low complexity" evidence="4">
    <location>
        <begin position="1674"/>
        <end position="1685"/>
    </location>
</feature>
<dbReference type="SMART" id="SM00308">
    <property type="entry name" value="LH2"/>
    <property type="match status" value="1"/>
</dbReference>
<feature type="compositionally biased region" description="Polar residues" evidence="4">
    <location>
        <begin position="1193"/>
        <end position="1204"/>
    </location>
</feature>
<feature type="region of interest" description="Disordered" evidence="4">
    <location>
        <begin position="412"/>
        <end position="443"/>
    </location>
</feature>
<comment type="caution">
    <text evidence="2">Lacks conserved residue(s) required for the propagation of feature annotation.</text>
</comment>
<reference evidence="13 14" key="1">
    <citation type="submission" date="2025-05" db="UniProtKB">
        <authorList>
            <consortium name="RefSeq"/>
        </authorList>
    </citation>
    <scope>IDENTIFICATION</scope>
</reference>
<dbReference type="InterPro" id="IPR002889">
    <property type="entry name" value="WSC_carb-bd"/>
</dbReference>
<dbReference type="CDD" id="cd01756">
    <property type="entry name" value="PLAT_repeat"/>
    <property type="match status" value="1"/>
</dbReference>
<dbReference type="Pfam" id="PF01477">
    <property type="entry name" value="PLAT"/>
    <property type="match status" value="1"/>
</dbReference>
<feature type="chain" id="PRO_5045026020" evidence="5">
    <location>
        <begin position="20"/>
        <end position="3438"/>
    </location>
</feature>
<evidence type="ECO:0000259" key="6">
    <source>
        <dbReference type="PROSITE" id="PS50026"/>
    </source>
</evidence>
<dbReference type="GeneID" id="100203426"/>
<feature type="domain" description="PLAT" evidence="8">
    <location>
        <begin position="3315"/>
        <end position="3429"/>
    </location>
</feature>
<dbReference type="CDD" id="cd00037">
    <property type="entry name" value="CLECT"/>
    <property type="match status" value="2"/>
</dbReference>
<evidence type="ECO:0000256" key="5">
    <source>
        <dbReference type="SAM" id="SignalP"/>
    </source>
</evidence>
<dbReference type="Gene3D" id="2.60.120.1560">
    <property type="match status" value="2"/>
</dbReference>
<evidence type="ECO:0000256" key="3">
    <source>
        <dbReference type="PROSITE-ProRule" id="PRU01005"/>
    </source>
</evidence>
<dbReference type="InterPro" id="IPR001304">
    <property type="entry name" value="C-type_lectin-like"/>
</dbReference>
<dbReference type="Pfam" id="PF13385">
    <property type="entry name" value="Laminin_G_3"/>
    <property type="match status" value="1"/>
</dbReference>
<dbReference type="InterPro" id="IPR011658">
    <property type="entry name" value="PA14_dom"/>
</dbReference>
<feature type="region of interest" description="Disordered" evidence="4">
    <location>
        <begin position="1157"/>
        <end position="1231"/>
    </location>
</feature>
<dbReference type="Gene3D" id="2.60.60.20">
    <property type="entry name" value="PLAT/LH2 domain"/>
    <property type="match status" value="1"/>
</dbReference>
<evidence type="ECO:0000313" key="13">
    <source>
        <dbReference type="RefSeq" id="XP_065670467.1"/>
    </source>
</evidence>
<accession>A0ABM4D823</accession>
<dbReference type="RefSeq" id="XP_065670468.1">
    <property type="nucleotide sequence ID" value="XM_065814396.1"/>
</dbReference>
<keyword evidence="1 2" id="KW-1015">Disulfide bond</keyword>
<keyword evidence="12" id="KW-1185">Reference proteome</keyword>
<dbReference type="PROSITE" id="PS51212">
    <property type="entry name" value="WSC"/>
    <property type="match status" value="1"/>
</dbReference>
<dbReference type="SUPFAM" id="SSF57196">
    <property type="entry name" value="EGF/Laminin"/>
    <property type="match status" value="1"/>
</dbReference>
<dbReference type="InterPro" id="IPR016186">
    <property type="entry name" value="C-type_lectin-like/link_sf"/>
</dbReference>
<protein>
    <submittedName>
        <fullName evidence="13 14">Uncharacterized protein LOC100203426 isoform X17</fullName>
    </submittedName>
</protein>
<feature type="domain" description="PA14" evidence="11">
    <location>
        <begin position="2539"/>
        <end position="2696"/>
    </location>
</feature>
<evidence type="ECO:0000259" key="8">
    <source>
        <dbReference type="PROSITE" id="PS50095"/>
    </source>
</evidence>
<feature type="domain" description="PA14" evidence="11">
    <location>
        <begin position="2704"/>
        <end position="2860"/>
    </location>
</feature>
<dbReference type="SMART" id="SM00181">
    <property type="entry name" value="EGF"/>
    <property type="match status" value="1"/>
</dbReference>
<dbReference type="InterPro" id="IPR036392">
    <property type="entry name" value="PLAT/LH2_dom_sf"/>
</dbReference>
<dbReference type="CDD" id="cd00054">
    <property type="entry name" value="EGF_CA"/>
    <property type="match status" value="1"/>
</dbReference>
<dbReference type="PANTHER" id="PTHR47635:SF2">
    <property type="entry name" value="LAMG-LIKE JELLYROLL FOLD DOMAIN-CONTAINING PROTEIN"/>
    <property type="match status" value="1"/>
</dbReference>
<feature type="domain" description="C-type lectin" evidence="7">
    <location>
        <begin position="1954"/>
        <end position="2064"/>
    </location>
</feature>
<dbReference type="RefSeq" id="XP_065670467.1">
    <property type="nucleotide sequence ID" value="XM_065814395.1"/>
</dbReference>
<feature type="disulfide bond" evidence="2">
    <location>
        <begin position="3169"/>
        <end position="3178"/>
    </location>
</feature>
<dbReference type="Proteomes" id="UP001652625">
    <property type="component" value="Chromosome 12"/>
</dbReference>
<evidence type="ECO:0000313" key="12">
    <source>
        <dbReference type="Proteomes" id="UP001652625"/>
    </source>
</evidence>
<dbReference type="PROSITE" id="PS00022">
    <property type="entry name" value="EGF_1"/>
    <property type="match status" value="1"/>
</dbReference>
<dbReference type="SMART" id="SM00034">
    <property type="entry name" value="CLECT"/>
    <property type="match status" value="2"/>
</dbReference>
<dbReference type="Pfam" id="PF01549">
    <property type="entry name" value="ShK"/>
    <property type="match status" value="1"/>
</dbReference>
<dbReference type="SUPFAM" id="SSF49723">
    <property type="entry name" value="Lipase/lipooxygenase domain (PLAT/LH2 domain)"/>
    <property type="match status" value="1"/>
</dbReference>
<gene>
    <name evidence="13 14" type="primary">LOC100203426</name>
</gene>
<dbReference type="InterPro" id="IPR016187">
    <property type="entry name" value="CTDL_fold"/>
</dbReference>
<dbReference type="InterPro" id="IPR037524">
    <property type="entry name" value="PA14/GLEYA"/>
</dbReference>
<dbReference type="Pfam" id="PF00008">
    <property type="entry name" value="EGF"/>
    <property type="match status" value="1"/>
</dbReference>
<dbReference type="Gene3D" id="2.10.25.10">
    <property type="entry name" value="Laminin"/>
    <property type="match status" value="1"/>
</dbReference>
<evidence type="ECO:0000256" key="1">
    <source>
        <dbReference type="ARBA" id="ARBA00023157"/>
    </source>
</evidence>
<feature type="compositionally biased region" description="Polar residues" evidence="4">
    <location>
        <begin position="1540"/>
        <end position="1554"/>
    </location>
</feature>
<feature type="region of interest" description="Disordered" evidence="4">
    <location>
        <begin position="466"/>
        <end position="514"/>
    </location>
</feature>
<feature type="region of interest" description="Disordered" evidence="4">
    <location>
        <begin position="1103"/>
        <end position="1137"/>
    </location>
</feature>
<feature type="region of interest" description="Disordered" evidence="4">
    <location>
        <begin position="42"/>
        <end position="71"/>
    </location>
</feature>
<dbReference type="Gene3D" id="3.10.100.10">
    <property type="entry name" value="Mannose-Binding Protein A, subunit A"/>
    <property type="match status" value="2"/>
</dbReference>
<feature type="signal peptide" evidence="5">
    <location>
        <begin position="1"/>
        <end position="19"/>
    </location>
</feature>
<evidence type="ECO:0000259" key="10">
    <source>
        <dbReference type="PROSITE" id="PS51670"/>
    </source>
</evidence>
<dbReference type="Gene3D" id="2.60.120.200">
    <property type="match status" value="2"/>
</dbReference>
<feature type="region of interest" description="Disordered" evidence="4">
    <location>
        <begin position="1674"/>
        <end position="1695"/>
    </location>
</feature>
<dbReference type="PROSITE" id="PS50041">
    <property type="entry name" value="C_TYPE_LECTIN_2"/>
    <property type="match status" value="2"/>
</dbReference>
<dbReference type="InterPro" id="IPR018378">
    <property type="entry name" value="C-type_lectin_CS"/>
</dbReference>
<dbReference type="PROSITE" id="PS50026">
    <property type="entry name" value="EGF_3"/>
    <property type="match status" value="1"/>
</dbReference>
<feature type="domain" description="WSC" evidence="9">
    <location>
        <begin position="3218"/>
        <end position="3312"/>
    </location>
</feature>
<dbReference type="PANTHER" id="PTHR47635">
    <property type="entry name" value="CUB DOMAIN-CONTAINING PROTEIN"/>
    <property type="match status" value="1"/>
</dbReference>
<feature type="compositionally biased region" description="Basic and acidic residues" evidence="4">
    <location>
        <begin position="415"/>
        <end position="433"/>
    </location>
</feature>
<dbReference type="Pfam" id="PF01822">
    <property type="entry name" value="WSC"/>
    <property type="match status" value="1"/>
</dbReference>
<evidence type="ECO:0000256" key="4">
    <source>
        <dbReference type="SAM" id="MobiDB-lite"/>
    </source>
</evidence>
<feature type="domain" description="ShKT" evidence="10">
    <location>
        <begin position="349"/>
        <end position="383"/>
    </location>
</feature>
<feature type="compositionally biased region" description="Low complexity" evidence="4">
    <location>
        <begin position="1159"/>
        <end position="1178"/>
    </location>
</feature>
<sequence>MRIAVQYIFILTLCGSSHGTSKVKRDISDLKNDPILSSIFAPDKENSRRDRSILNDHHDSNLKKQLLENTDKQKRDADLLPELMTLNSNSNNNEPIISKPIPIPDNDPALLVLDTSQSAVNPSALFANFLPLNSDAQQGSFLSWYPWSGKVNTISNKPYAMSKKSVLPNIFEDINIPLTVDKKDDVPHVHRTSFPVQLRVHSPNENLLGIVPHVPEYGETVASIQTARTLVENTRSSIPHPSDNLAIKAPEDEVIVTKSIIPNTVFTNIPAPATVEKKSVTNEQKRQYIPAMQLNNLFYPQYQQYQIPQYSNYLQYPTINVQQSPIVQPMYPSTIQSLQQQSAISNEPCTDQYPMCTGFAKNNYCFNYPDLMKIQCRKSCGHCIPLLTPVETVIANDTTPNVENQSKSAVIKAANGKDSKKSNDKGSKLTEKVKKVKSKSKIATTVVHKKPNEKLKTQTIKHEEFDGKATVSTSKYKNEGIDEEDSGSGSSGSGLDAEGESGLSEESGSGVNTVNTKSFNVSKILITKNNTKLHTTVKKLLDAKIQGTEKKSRRSKIPDKKQISHPEFSEFKLPVKKSVIPVSSLALADKNGDDIDSGSGDSLIETASTKSKIVSNVTEKSSEQQSAKPLPKVLIKTVKKKNSKSILINVPKSKNKNIGHSHNVSIIAKPKSKKQKIKKQGVNIKIVHKEKKNKAKTKRNQHKISVVKKNKGEKNVTVKVENKSTKNKTNITKKDEQIIVKKQEISQRPENANSAIFASKYPRIDLRAIANALAKYESAALELAGEYPKPAQFDMTEYQRSSIPRPETLYVNNIEQNIQIAELVTKTERDKKNIIPKYLKLSTDVFKDGDSFLDTENADSLDSVRRRFEIPGIEPTLNDYYSETGKINPFSSKQSRYKKSQIMKIKTMNTSSDPYEYLRNMPPGASMEPIEDPRKRSNIPSDHSFPVFLMKVSPADQKYKPEEASKRGKVHHLNAEGLPIDDKENGNNNAPIASSPVEDHHATQQNFVNSALVSPMNIPSYPQAMQFVSPPYMQPGFFQYPGVPALSEEHAAVSPPIGFTVEQLTAPRTSAAFAHEDQVTAENQPKDSLRSKMLSAFFTVKNGEGVSDEGSGGTSNDKIGKSNLVETGSGDGNEDAQKPVISLHNLLKNDLLLSDDKSSNIGKSSSSKSPSNNQQDSSANYLRSNLAALTPESGKSNTDEQSVMSGEHAMSTKMRKTQETNWMRPNPESELASALPESYIDSSDLNKVEQQSGNELEIVPKRKIKGNLMKNAPGDAHISNYLVKKHSKEAFEKHSFHLLKPLHHDRFNEKSINHLLTEAEEDANLSSKFKDHKLNINFNKNPAYHDNRNEYDSDRYSIFDSQKSKIRHKLTYFPGKGKHLSKFINNSTVNFNILLNRNFPHEYNYLLRPLSIVNSVHKKSFPSIYIPANHHFERYHPVLKKNLIQHTLKNINHGKMKTASNKVYFRQLSNKVHTTQSSHVRPQNLIDGKYIEQPVDLKTVLKTFLQSQAKGSLGYAFYDKLLSNGYPKKIDSKRRKVAANSKSVPSKETSSHQNSLNQAFLMENASPRDQIPSKYITTKKAIMQADMVRGQPTSDITKKFINQKKVLSKNLFESFPSQDIAITHLKDDIDKSILMEFPKSPFSSHNVNSFPKEANNPLNTKRFVNKNLLISLNSKSSQNNQNDGNSNRDEIPNFNRDNIQNNIPYLWRQYSNSIVPSTSVASESPDFQMPVQVSFSKQESSLLSAKVGSAKYEQNPIAQIVASKQLDAGSSQNYLNQPGVAVQPLLHNTIESKKQTITQGVRKNLIKQQPDLDCGDDWEGARGDFGTFCYKEIKVKATFDDALAECRRLKGDLFSILNAYENRYLQDNIHERFWIGYRDKGMDGNWNWTDGSKSIYTNWANNADGDDSKRFDCVYVEADQGLWKDAPCNKKQPFLCKKKKEVCPKDWKNLKLNSANGCYKLFETSLGWEDAEHECEKNHSHLASLTSEDEQTMVYQVHSSKSFWIGFNDRENEGDWMWSDRTTSSYTNWAERAPTNGGLSCTSMIDGGKWHDEPCGEKYKFVCKRKGPQPEKNEGLDSDGVLLPVARLMMRPETSPSHIYDDIAKGGLHPVTPKFFWPLLKISKSGLAGNRPMAAHGGVRVVPGGVALDGIHGFLDGGDFHGKCLADPKKCIKGFTIAIHVYFDKIVRQYKKEHCVIDTSGGGKGFTIFIANNKLNYKVVTDEQTWHLQTDLTVEIWEQIVMTWHKDKGLSVFVNGAFKDAETTSKKSVIVSNGPTRLIVGREDKDKGPYSCTKMVVASVAIFTKMLSIEDVPYAFTYGDTVVASYRWLMSGVQESVIPGAPEIEVKNTPTDIDGGIFIDGAKNWLEIDELDPMISDVYSKAKHGFAISFKIKFDQRVREYKEPRYVIDSGGHVGGIRGVSVFVVNDNLYFQVIDSPDEDVLIWKVRVPVYTVRWQRVMMSWRLDKGLWVYLDGAFRGFTKTPITLPEEIKEIPKKLVVGRKIIGPDYAGAQFAFGCLAVYGRYLSHKESSLVFGGADNPFPGIIREVWKNLPGENITVLEKNPDYPNNPTTIEIIENFDAPFNVDNDYGSKVKGYFIAPETGNTTFYLSCSKSCKLFFSADEESKNKTVIISLNKPTWHNQWNKYANQSSKEIYLVAGKFYFLEAIQKGVDASDSLSVGVRMPTGRYQRPISIENLQWRLPGNQHAGLIREVWYNIPGYSISDLTSNINFPSKPSSTEVLDKFDAPFNVDDNYGSRISGYFRAPDTGDYRFYLATDSSGELWLSSDDSESNLVKLITLNGWTDHNQWLKYPEQRSEKIFLVSGQYYFIRVYMKADKLGDCASVAVELPSGHFEGPIKKKHLSWKLTSSKEGPGPKEIIEPLPKPVGLFALNDASVKDILLPGENKIILGDVDLTSGPTGLKDDAFLFKGNRSSYIEIPNDGKLDVKHSLTILANIYPMGEDGPIINFKRDGWGVHLWQFSKTQLFVRFVTREGKMSMQPLGTRVLQLNKWNQVGATYDKSSGVAQLWHDGKMVKSRNIGQVDLLTNAPIRLGAREGDDRFFKGKISCIQIYDRALSADQIGEVKHCPKQSKGSPIDIDDLTVFAQGSGIGPRLEESESVENRIGEDTEEELIVQGERSKVTRCDPSPCLNSGECIDDDKKIDGYKCICTSDFTGKHCQVSKPAAENPVMKRTIISYIKKGEEPIKQTTSKADESLLLYQKIGCYKDDFLNSDLKIKIPEISNLTQDHCVRACAKEDNSSSYFGLQNGVFCFCGNKYGKYGKIADSFCNKVCPGNSEENCGGEFANNLFFFGRSKNYTIKTFTGKQQGAGTDAKIYVELLGDRGNSDFRQLDNAIDKYEPGSADQQTFALPDLGNLKRVRILHDNSGSAPSWFLSKVEVTDELGHTEEFPCNDWLSETQSGGKLERDLFAKSIISKPS</sequence>
<dbReference type="SMART" id="SM00321">
    <property type="entry name" value="WSC"/>
    <property type="match status" value="1"/>
</dbReference>
<dbReference type="SUPFAM" id="SSF49899">
    <property type="entry name" value="Concanavalin A-like lectins/glucanases"/>
    <property type="match status" value="3"/>
</dbReference>
<feature type="region of interest" description="Disordered" evidence="4">
    <location>
        <begin position="1533"/>
        <end position="1554"/>
    </location>
</feature>
<dbReference type="PROSITE" id="PS00615">
    <property type="entry name" value="C_TYPE_LECTIN_1"/>
    <property type="match status" value="2"/>
</dbReference>
<proteinExistence type="predicted"/>
<feature type="disulfide bond" evidence="3">
    <location>
        <begin position="349"/>
        <end position="383"/>
    </location>
</feature>
<evidence type="ECO:0000259" key="7">
    <source>
        <dbReference type="PROSITE" id="PS50041"/>
    </source>
</evidence>
<evidence type="ECO:0000256" key="2">
    <source>
        <dbReference type="PROSITE-ProRule" id="PRU00076"/>
    </source>
</evidence>
<evidence type="ECO:0000313" key="14">
    <source>
        <dbReference type="RefSeq" id="XP_065670468.1"/>
    </source>
</evidence>
<evidence type="ECO:0000259" key="11">
    <source>
        <dbReference type="PROSITE" id="PS51820"/>
    </source>
</evidence>
<feature type="domain" description="EGF-like" evidence="6">
    <location>
        <begin position="3140"/>
        <end position="3179"/>
    </location>
</feature>
<dbReference type="Pfam" id="PF07691">
    <property type="entry name" value="PA14"/>
    <property type="match status" value="1"/>
</dbReference>
<keyword evidence="2" id="KW-0245">EGF-like domain</keyword>
<evidence type="ECO:0000259" key="9">
    <source>
        <dbReference type="PROSITE" id="PS51212"/>
    </source>
</evidence>
<name>A0ABM4D823_HYDVU</name>
<keyword evidence="5" id="KW-0732">Signal</keyword>
<feature type="compositionally biased region" description="Low complexity" evidence="4">
    <location>
        <begin position="493"/>
        <end position="510"/>
    </location>
</feature>
<dbReference type="PROSITE" id="PS51820">
    <property type="entry name" value="PA14"/>
    <property type="match status" value="2"/>
</dbReference>
<feature type="domain" description="C-type lectin" evidence="7">
    <location>
        <begin position="1825"/>
        <end position="1937"/>
    </location>
</feature>
<dbReference type="InterPro" id="IPR013320">
    <property type="entry name" value="ConA-like_dom_sf"/>
</dbReference>
<dbReference type="Pfam" id="PF00059">
    <property type="entry name" value="Lectin_C"/>
    <property type="match status" value="2"/>
</dbReference>
<dbReference type="InterPro" id="IPR000742">
    <property type="entry name" value="EGF"/>
</dbReference>
<dbReference type="PROSITE" id="PS50095">
    <property type="entry name" value="PLAT"/>
    <property type="match status" value="1"/>
</dbReference>
<dbReference type="InterPro" id="IPR003582">
    <property type="entry name" value="ShKT_dom"/>
</dbReference>
<dbReference type="PROSITE" id="PS51670">
    <property type="entry name" value="SHKT"/>
    <property type="match status" value="1"/>
</dbReference>
<dbReference type="SUPFAM" id="SSF56436">
    <property type="entry name" value="C-type lectin-like"/>
    <property type="match status" value="2"/>
</dbReference>
<dbReference type="InterPro" id="IPR001024">
    <property type="entry name" value="PLAT/LH2_dom"/>
</dbReference>